<proteinExistence type="inferred from homology"/>
<evidence type="ECO:0000256" key="4">
    <source>
        <dbReference type="ARBA" id="ARBA00038398"/>
    </source>
</evidence>
<keyword evidence="3 5" id="KW-0663">Pyridoxal phosphate</keyword>
<dbReference type="AlphaFoldDB" id="A0A561TSR9"/>
<evidence type="ECO:0000313" key="6">
    <source>
        <dbReference type="EMBL" id="TWF90164.1"/>
    </source>
</evidence>
<reference evidence="6 7" key="1">
    <citation type="submission" date="2019-06" db="EMBL/GenBank/DDBJ databases">
        <title>Sequencing the genomes of 1000 actinobacteria strains.</title>
        <authorList>
            <person name="Klenk H.-P."/>
        </authorList>
    </citation>
    <scope>NUCLEOTIDE SEQUENCE [LARGE SCALE GENOMIC DNA]</scope>
    <source>
        <strain evidence="6 7">DSM 44826</strain>
    </source>
</reference>
<dbReference type="PANTHER" id="PTHR30244:SF34">
    <property type="entry name" value="DTDP-4-AMINO-4,6-DIDEOXYGALACTOSE TRANSAMINASE"/>
    <property type="match status" value="1"/>
</dbReference>
<dbReference type="InterPro" id="IPR015421">
    <property type="entry name" value="PyrdxlP-dep_Trfase_major"/>
</dbReference>
<dbReference type="Proteomes" id="UP000317940">
    <property type="component" value="Unassembled WGS sequence"/>
</dbReference>
<dbReference type="EMBL" id="VIWT01000003">
    <property type="protein sequence ID" value="TWF90164.1"/>
    <property type="molecule type" value="Genomic_DNA"/>
</dbReference>
<dbReference type="InterPro" id="IPR015424">
    <property type="entry name" value="PyrdxlP-dep_Trfase"/>
</dbReference>
<comment type="caution">
    <text evidence="6">The sequence shown here is derived from an EMBL/GenBank/DDBJ whole genome shotgun (WGS) entry which is preliminary data.</text>
</comment>
<evidence type="ECO:0000256" key="3">
    <source>
        <dbReference type="ARBA" id="ARBA00022898"/>
    </source>
</evidence>
<dbReference type="GO" id="GO:0030170">
    <property type="term" value="F:pyridoxal phosphate binding"/>
    <property type="evidence" value="ECO:0007669"/>
    <property type="project" value="TreeGrafter"/>
</dbReference>
<protein>
    <submittedName>
        <fullName evidence="6">dTDP-4-amino-4,6-dideoxygalactose transaminase</fullName>
    </submittedName>
</protein>
<dbReference type="OrthoDB" id="9804264at2"/>
<dbReference type="Pfam" id="PF01041">
    <property type="entry name" value="DegT_DnrJ_EryC1"/>
    <property type="match status" value="1"/>
</dbReference>
<dbReference type="SUPFAM" id="SSF53383">
    <property type="entry name" value="PLP-dependent transferases"/>
    <property type="match status" value="1"/>
</dbReference>
<evidence type="ECO:0000256" key="2">
    <source>
        <dbReference type="ARBA" id="ARBA00022576"/>
    </source>
</evidence>
<comment type="cofactor">
    <cofactor evidence="1">
        <name>pyridoxal 5'-phosphate</name>
        <dbReference type="ChEBI" id="CHEBI:597326"/>
    </cofactor>
</comment>
<dbReference type="GO" id="GO:0000271">
    <property type="term" value="P:polysaccharide biosynthetic process"/>
    <property type="evidence" value="ECO:0007669"/>
    <property type="project" value="TreeGrafter"/>
</dbReference>
<dbReference type="PANTHER" id="PTHR30244">
    <property type="entry name" value="TRANSAMINASE"/>
    <property type="match status" value="1"/>
</dbReference>
<name>A0A561TSR9_9ACTN</name>
<gene>
    <name evidence="6" type="ORF">FHX73_13208</name>
</gene>
<dbReference type="Gene3D" id="3.40.640.10">
    <property type="entry name" value="Type I PLP-dependent aspartate aminotransferase-like (Major domain)"/>
    <property type="match status" value="1"/>
</dbReference>
<evidence type="ECO:0000256" key="5">
    <source>
        <dbReference type="RuleBase" id="RU004508"/>
    </source>
</evidence>
<sequence>MPGPGWYFIDGTEEAEVLEALRGRQLGRYRFGAEDTVSRTMQFEREMAGLLGSRHVLALNSCTSGLLAGLTALGVGPGDEVIVPGYTFIASIAAVLFTGARPVLAEIDESLTLDPDDVAAKITERTKAIMPVHMIGAPADLDRLLAIARTAGCAVIEDCAQACGASYRGRRVGTIGDIGAFSLNSGKMITAGDGGLLTTDSEALYRQAFAFHDHGFAPDRAGLVDEGPRMGLNLRLHELASAVGLVQARRLDGLLERCRTLKAAVRAELQDLPGVRERVIHDEGECGTVHVLLFDDPATATAVAAALGGRPLAASSKHNYALMGQLHAEFGRLDGEGRTAVGNGAPGDLPRTDDLLARSVALSVGVVDEYLGTLGEVTVLDSPEQAAAKTAEVRKVIESVLATRQEPCG</sequence>
<dbReference type="RefSeq" id="WP_145909390.1">
    <property type="nucleotide sequence ID" value="NZ_BAAAMZ010000001.1"/>
</dbReference>
<accession>A0A561TSR9</accession>
<comment type="similarity">
    <text evidence="4">Belongs to the DegT/DnrJ/EryC1 family. L-glutamine:2-deoxy-scyllo-inosose/scyllo-inosose aminotransferase subfamily.</text>
</comment>
<dbReference type="GO" id="GO:0008483">
    <property type="term" value="F:transaminase activity"/>
    <property type="evidence" value="ECO:0007669"/>
    <property type="project" value="UniProtKB-KW"/>
</dbReference>
<keyword evidence="7" id="KW-1185">Reference proteome</keyword>
<organism evidence="6 7">
    <name type="scientific">Kitasatospora viridis</name>
    <dbReference type="NCBI Taxonomy" id="281105"/>
    <lineage>
        <taxon>Bacteria</taxon>
        <taxon>Bacillati</taxon>
        <taxon>Actinomycetota</taxon>
        <taxon>Actinomycetes</taxon>
        <taxon>Kitasatosporales</taxon>
        <taxon>Streptomycetaceae</taxon>
        <taxon>Kitasatospora</taxon>
    </lineage>
</organism>
<keyword evidence="2" id="KW-0032">Aminotransferase</keyword>
<keyword evidence="2" id="KW-0808">Transferase</keyword>
<dbReference type="Gene3D" id="3.90.1150.10">
    <property type="entry name" value="Aspartate Aminotransferase, domain 1"/>
    <property type="match status" value="1"/>
</dbReference>
<evidence type="ECO:0000256" key="1">
    <source>
        <dbReference type="ARBA" id="ARBA00001933"/>
    </source>
</evidence>
<evidence type="ECO:0000313" key="7">
    <source>
        <dbReference type="Proteomes" id="UP000317940"/>
    </source>
</evidence>
<dbReference type="InterPro" id="IPR000653">
    <property type="entry name" value="DegT/StrS_aminotransferase"/>
</dbReference>
<dbReference type="InterPro" id="IPR015422">
    <property type="entry name" value="PyrdxlP-dep_Trfase_small"/>
</dbReference>
<dbReference type="CDD" id="cd00616">
    <property type="entry name" value="AHBA_syn"/>
    <property type="match status" value="1"/>
</dbReference>